<dbReference type="PANTHER" id="PTHR11693:SF22">
    <property type="entry name" value="ATP SYNTHASE SUBUNIT GAMMA, MITOCHONDRIAL"/>
    <property type="match status" value="1"/>
</dbReference>
<dbReference type="GO" id="GO:0045259">
    <property type="term" value="C:proton-transporting ATP synthase complex"/>
    <property type="evidence" value="ECO:0007669"/>
    <property type="project" value="UniProtKB-KW"/>
</dbReference>
<evidence type="ECO:0000256" key="4">
    <source>
        <dbReference type="ARBA" id="ARBA00022781"/>
    </source>
</evidence>
<comment type="subunit">
    <text evidence="11">F-type ATPases have 2 components, CF(1) - the catalytic core - and CF(0) - the membrane proton channel. CF(1) and CF(0) have multiple subunits.</text>
</comment>
<evidence type="ECO:0000256" key="9">
    <source>
        <dbReference type="ARBA" id="ARBA00023196"/>
    </source>
</evidence>
<keyword evidence="5" id="KW-0999">Mitochondrion inner membrane</keyword>
<keyword evidence="13" id="KW-1185">Reference proteome</keyword>
<evidence type="ECO:0000256" key="6">
    <source>
        <dbReference type="ARBA" id="ARBA00023065"/>
    </source>
</evidence>
<evidence type="ECO:0000256" key="8">
    <source>
        <dbReference type="ARBA" id="ARBA00023136"/>
    </source>
</evidence>
<dbReference type="FunFam" id="1.10.287.80:FF:000013">
    <property type="entry name" value="ATP synthase subunit gamma, mitochondrial"/>
    <property type="match status" value="2"/>
</dbReference>
<comment type="caution">
    <text evidence="12">The sequence shown here is derived from an EMBL/GenBank/DDBJ whole genome shotgun (WGS) entry which is preliminary data.</text>
</comment>
<evidence type="ECO:0000256" key="3">
    <source>
        <dbReference type="ARBA" id="ARBA00022448"/>
    </source>
</evidence>
<evidence type="ECO:0000256" key="10">
    <source>
        <dbReference type="ARBA" id="ARBA00023310"/>
    </source>
</evidence>
<name>A0A9Q1G135_SYNKA</name>
<dbReference type="Proteomes" id="UP001152622">
    <property type="component" value="Chromosome 2"/>
</dbReference>
<protein>
    <recommendedName>
        <fullName evidence="11">ATP synthase subunit gamma</fullName>
    </recommendedName>
</protein>
<keyword evidence="7" id="KW-0496">Mitochondrion</keyword>
<accession>A0A9Q1G135</accession>
<dbReference type="FunFam" id="3.40.1380.10:FF:000003">
    <property type="entry name" value="ATP synthase subunit gamma"/>
    <property type="match status" value="1"/>
</dbReference>
<dbReference type="InterPro" id="IPR035968">
    <property type="entry name" value="ATP_synth_F1_ATPase_gsu"/>
</dbReference>
<keyword evidence="10 11" id="KW-0066">ATP synthesis</keyword>
<dbReference type="PIRSF" id="PIRSF039089">
    <property type="entry name" value="ATP_synthase_gamma"/>
    <property type="match status" value="1"/>
</dbReference>
<dbReference type="CDD" id="cd12151">
    <property type="entry name" value="F1-ATPase_gamma"/>
    <property type="match status" value="1"/>
</dbReference>
<dbReference type="GO" id="GO:0046933">
    <property type="term" value="F:proton-transporting ATP synthase activity, rotational mechanism"/>
    <property type="evidence" value="ECO:0007669"/>
    <property type="project" value="InterPro"/>
</dbReference>
<evidence type="ECO:0000256" key="5">
    <source>
        <dbReference type="ARBA" id="ARBA00022792"/>
    </source>
</evidence>
<proteinExistence type="inferred from homology"/>
<evidence type="ECO:0000313" key="12">
    <source>
        <dbReference type="EMBL" id="KAJ8373474.1"/>
    </source>
</evidence>
<evidence type="ECO:0000256" key="7">
    <source>
        <dbReference type="ARBA" id="ARBA00023128"/>
    </source>
</evidence>
<dbReference type="Gene3D" id="3.40.1380.10">
    <property type="match status" value="1"/>
</dbReference>
<keyword evidence="3 11" id="KW-0813">Transport</keyword>
<dbReference type="NCBIfam" id="TIGR01146">
    <property type="entry name" value="ATPsyn_F1gamma"/>
    <property type="match status" value="1"/>
</dbReference>
<evidence type="ECO:0000313" key="13">
    <source>
        <dbReference type="Proteomes" id="UP001152622"/>
    </source>
</evidence>
<gene>
    <name evidence="12" type="ORF">SKAU_G00040540</name>
</gene>
<dbReference type="InterPro" id="IPR000131">
    <property type="entry name" value="ATP_synth_F1_gsu"/>
</dbReference>
<dbReference type="PRINTS" id="PR00126">
    <property type="entry name" value="ATPASEGAMMA"/>
</dbReference>
<comment type="similarity">
    <text evidence="2 11">Belongs to the ATPase gamma chain family.</text>
</comment>
<comment type="subcellular location">
    <subcellularLocation>
        <location evidence="1">Mitochondrion inner membrane</location>
        <topology evidence="1">Peripheral membrane protein</topology>
    </subcellularLocation>
</comment>
<keyword evidence="6 11" id="KW-0406">Ion transport</keyword>
<keyword evidence="8" id="KW-0472">Membrane</keyword>
<dbReference type="GO" id="GO:0005743">
    <property type="term" value="C:mitochondrial inner membrane"/>
    <property type="evidence" value="ECO:0007669"/>
    <property type="project" value="UniProtKB-SubCell"/>
</dbReference>
<dbReference type="PANTHER" id="PTHR11693">
    <property type="entry name" value="ATP SYNTHASE GAMMA CHAIN"/>
    <property type="match status" value="1"/>
</dbReference>
<reference evidence="12" key="1">
    <citation type="journal article" date="2023" name="Science">
        <title>Genome structures resolve the early diversification of teleost fishes.</title>
        <authorList>
            <person name="Parey E."/>
            <person name="Louis A."/>
            <person name="Montfort J."/>
            <person name="Bouchez O."/>
            <person name="Roques C."/>
            <person name="Iampietro C."/>
            <person name="Lluch J."/>
            <person name="Castinel A."/>
            <person name="Donnadieu C."/>
            <person name="Desvignes T."/>
            <person name="Floi Bucao C."/>
            <person name="Jouanno E."/>
            <person name="Wen M."/>
            <person name="Mejri S."/>
            <person name="Dirks R."/>
            <person name="Jansen H."/>
            <person name="Henkel C."/>
            <person name="Chen W.J."/>
            <person name="Zahm M."/>
            <person name="Cabau C."/>
            <person name="Klopp C."/>
            <person name="Thompson A.W."/>
            <person name="Robinson-Rechavi M."/>
            <person name="Braasch I."/>
            <person name="Lecointre G."/>
            <person name="Bobe J."/>
            <person name="Postlethwait J.H."/>
            <person name="Berthelot C."/>
            <person name="Roest Crollius H."/>
            <person name="Guiguen Y."/>
        </authorList>
    </citation>
    <scope>NUCLEOTIDE SEQUENCE</scope>
    <source>
        <strain evidence="12">WJC10195</strain>
    </source>
</reference>
<evidence type="ECO:0000256" key="1">
    <source>
        <dbReference type="ARBA" id="ARBA00004637"/>
    </source>
</evidence>
<dbReference type="Gene3D" id="1.10.287.80">
    <property type="entry name" value="ATP synthase, gamma subunit, helix hairpin domain"/>
    <property type="match status" value="1"/>
</dbReference>
<dbReference type="AlphaFoldDB" id="A0A9Q1G135"/>
<evidence type="ECO:0000256" key="11">
    <source>
        <dbReference type="RuleBase" id="RU004001"/>
    </source>
</evidence>
<keyword evidence="4 11" id="KW-0375">Hydrogen ion transport</keyword>
<organism evidence="12 13">
    <name type="scientific">Synaphobranchus kaupii</name>
    <name type="common">Kaup's arrowtooth eel</name>
    <dbReference type="NCBI Taxonomy" id="118154"/>
    <lineage>
        <taxon>Eukaryota</taxon>
        <taxon>Metazoa</taxon>
        <taxon>Chordata</taxon>
        <taxon>Craniata</taxon>
        <taxon>Vertebrata</taxon>
        <taxon>Euteleostomi</taxon>
        <taxon>Actinopterygii</taxon>
        <taxon>Neopterygii</taxon>
        <taxon>Teleostei</taxon>
        <taxon>Anguilliformes</taxon>
        <taxon>Synaphobranchidae</taxon>
        <taxon>Synaphobranchus</taxon>
    </lineage>
</organism>
<dbReference type="EMBL" id="JAINUF010000002">
    <property type="protein sequence ID" value="KAJ8373474.1"/>
    <property type="molecule type" value="Genomic_DNA"/>
</dbReference>
<sequence>MFDNSAVFLPQCSICNEFKEESFIRSYSTRLAFIGVTMFARTFSVVFLPQCGQVRNMATLKDITIRVKSIKNIQKITQSMKMVAAAKYARAERALKPARVYGTGALALYEKAEIKVPEDKNKHVVIGVSSDRGLCGAIHNNVAKAVKAEVGRLSGIGKEVLLVNVGDKLRGLLYRTHGNHILLNCKEVGRKTPTFSDAATIATELLDSGYQFDQGSIFFNRFKSVMSYATEAKPLFSMDTMASSETMGIYDGIDADVLRNYQEFALVNVIYFALKESCTSEQSARMTAMDSASKNASEMIDKLTLKLNRTRQAVITRELIEIISAAAAL</sequence>
<dbReference type="SUPFAM" id="SSF52943">
    <property type="entry name" value="ATP synthase (F1-ATPase), gamma subunit"/>
    <property type="match status" value="1"/>
</dbReference>
<dbReference type="OrthoDB" id="239812at2759"/>
<keyword evidence="9 11" id="KW-0139">CF(1)</keyword>
<dbReference type="Pfam" id="PF00231">
    <property type="entry name" value="ATP-synt"/>
    <property type="match status" value="1"/>
</dbReference>
<evidence type="ECO:0000256" key="2">
    <source>
        <dbReference type="ARBA" id="ARBA00007681"/>
    </source>
</evidence>